<proteinExistence type="predicted"/>
<dbReference type="AlphaFoldDB" id="A0A6C0ICI4"/>
<evidence type="ECO:0000313" key="1">
    <source>
        <dbReference type="EMBL" id="QHT90582.1"/>
    </source>
</evidence>
<evidence type="ECO:0008006" key="2">
    <source>
        <dbReference type="Google" id="ProtNLM"/>
    </source>
</evidence>
<name>A0A6C0ICI4_9ZZZZ</name>
<organism evidence="1">
    <name type="scientific">viral metagenome</name>
    <dbReference type="NCBI Taxonomy" id="1070528"/>
    <lineage>
        <taxon>unclassified sequences</taxon>
        <taxon>metagenomes</taxon>
        <taxon>organismal metagenomes</taxon>
    </lineage>
</organism>
<dbReference type="InterPro" id="IPR007577">
    <property type="entry name" value="GlycoTrfase_DXD_sugar-bd_CS"/>
</dbReference>
<dbReference type="EMBL" id="MN740156">
    <property type="protein sequence ID" value="QHT90582.1"/>
    <property type="molecule type" value="Genomic_DNA"/>
</dbReference>
<accession>A0A6C0ICI4</accession>
<dbReference type="Gene3D" id="3.90.550.20">
    <property type="match status" value="1"/>
</dbReference>
<reference evidence="1" key="1">
    <citation type="journal article" date="2020" name="Nature">
        <title>Giant virus diversity and host interactions through global metagenomics.</title>
        <authorList>
            <person name="Schulz F."/>
            <person name="Roux S."/>
            <person name="Paez-Espino D."/>
            <person name="Jungbluth S."/>
            <person name="Walsh D.A."/>
            <person name="Denef V.J."/>
            <person name="McMahon K.D."/>
            <person name="Konstantinidis K.T."/>
            <person name="Eloe-Fadrosh E.A."/>
            <person name="Kyrpides N.C."/>
            <person name="Woyke T."/>
        </authorList>
    </citation>
    <scope>NUCLEOTIDE SEQUENCE</scope>
    <source>
        <strain evidence="1">GVMAG-M-3300023184-71</strain>
    </source>
</reference>
<dbReference type="SUPFAM" id="SSF53448">
    <property type="entry name" value="Nucleotide-diphospho-sugar transferases"/>
    <property type="match status" value="1"/>
</dbReference>
<sequence length="227" mass="26870">MLVKSSMQQTRHYIFIDPRDIHGKGDKNTTLMEIQAIHRRHYVHGEMVRYHGYDEIHRLLDSYDKELGQLFLQLNVNYPALLADIGRYIILYVYGGVYHDLKCMSTPRLTDYLNFLSPDVELIGEEHPTEKHRVRNTNIVAMKKKSPFLDRVLQKIKTRLLQSKEARGPAAVVDIGSGIYICEFQSNKTNTIFKYPFQHQQMLLFDGNIYKKNIKKWQNTHEWIFRR</sequence>
<dbReference type="InterPro" id="IPR029044">
    <property type="entry name" value="Nucleotide-diphossugar_trans"/>
</dbReference>
<dbReference type="Pfam" id="PF04488">
    <property type="entry name" value="Gly_transf_sug"/>
    <property type="match status" value="1"/>
</dbReference>
<protein>
    <recommendedName>
        <fullName evidence="2">Glycosyltransferase</fullName>
    </recommendedName>
</protein>